<protein>
    <submittedName>
        <fullName evidence="1">Adenylyl-sulfate kinase</fullName>
    </submittedName>
</protein>
<comment type="caution">
    <text evidence="1">The sequence shown here is derived from an EMBL/GenBank/DDBJ whole genome shotgun (WGS) entry which is preliminary data.</text>
</comment>
<dbReference type="Gene3D" id="3.40.50.300">
    <property type="entry name" value="P-loop containing nucleotide triphosphate hydrolases"/>
    <property type="match status" value="1"/>
</dbReference>
<keyword evidence="1" id="KW-0418">Kinase</keyword>
<dbReference type="GO" id="GO:0016301">
    <property type="term" value="F:kinase activity"/>
    <property type="evidence" value="ECO:0007669"/>
    <property type="project" value="UniProtKB-KW"/>
</dbReference>
<dbReference type="EMBL" id="WNJQ01000013">
    <property type="protein sequence ID" value="MBC9826187.1"/>
    <property type="molecule type" value="Genomic_DNA"/>
</dbReference>
<keyword evidence="2" id="KW-1185">Reference proteome</keyword>
<evidence type="ECO:0000313" key="2">
    <source>
        <dbReference type="Proteomes" id="UP000638836"/>
    </source>
</evidence>
<dbReference type="RefSeq" id="WP_187949157.1">
    <property type="nucleotide sequence ID" value="NZ_WNJQ01000013.1"/>
</dbReference>
<proteinExistence type="predicted"/>
<evidence type="ECO:0000313" key="1">
    <source>
        <dbReference type="EMBL" id="MBC9826187.1"/>
    </source>
</evidence>
<dbReference type="Proteomes" id="UP000638836">
    <property type="component" value="Unassembled WGS sequence"/>
</dbReference>
<gene>
    <name evidence="1" type="ORF">GLO26_10365</name>
</gene>
<name>A0ABR7TDY1_9LACT</name>
<sequence length="178" mass="20604">MDKSQVIIISGVTASGKTTLINELHKEIPSSTIISFDDYSIDKLDTAPQLGDILDNPELYVNQYDISLLMADFFASYNKVPVILIDFPFGYQHDMLRPYINKVVYIKTPLDITFARQLVRDYQERTSEEIIQWSKDYLNFARPIFKAHERFISSTADLLLDGELPLDQQIFKVKQLIY</sequence>
<dbReference type="InterPro" id="IPR027417">
    <property type="entry name" value="P-loop_NTPase"/>
</dbReference>
<dbReference type="SUPFAM" id="SSF52540">
    <property type="entry name" value="P-loop containing nucleoside triphosphate hydrolases"/>
    <property type="match status" value="1"/>
</dbReference>
<keyword evidence="1" id="KW-0808">Transferase</keyword>
<organism evidence="1 2">
    <name type="scientific">Carnobacterium inhibens</name>
    <dbReference type="NCBI Taxonomy" id="147709"/>
    <lineage>
        <taxon>Bacteria</taxon>
        <taxon>Bacillati</taxon>
        <taxon>Bacillota</taxon>
        <taxon>Bacilli</taxon>
        <taxon>Lactobacillales</taxon>
        <taxon>Carnobacteriaceae</taxon>
        <taxon>Carnobacterium</taxon>
    </lineage>
</organism>
<accession>A0ABR7TDY1</accession>
<reference evidence="1 2" key="1">
    <citation type="journal article" date="2020" name="Microorganisms">
        <title>New Insight into Antimicrobial Compounds from Food and Marine-Sourced Carnobacterium Species through Phenotype and Genome Analyses.</title>
        <authorList>
            <person name="Begrem S."/>
            <person name="Ivaniuk F."/>
            <person name="Gigout-Chevalier F."/>
            <person name="Kolypczuk L."/>
            <person name="Bonnetot S."/>
            <person name="Leroi F."/>
            <person name="Grovel O."/>
            <person name="Delbarre-Ladrat C."/>
            <person name="Passerini D."/>
        </authorList>
    </citation>
    <scope>NUCLEOTIDE SEQUENCE [LARGE SCALE GENOMIC DNA]</scope>
    <source>
        <strain evidence="1 2">MIP2551</strain>
    </source>
</reference>